<keyword evidence="6" id="KW-0175">Coiled coil</keyword>
<keyword evidence="3" id="KW-0597">Phosphoprotein</keyword>
<reference evidence="9" key="1">
    <citation type="journal article" date="2020" name="Int. J. Syst. Evol. Microbiol.">
        <title>Aquipluma nitroreducens gen. nov. sp. nov., a novel facultatively anaerobic bacterium isolated from a freshwater lake.</title>
        <authorList>
            <person name="Watanabe M."/>
            <person name="Kojima H."/>
            <person name="Fukui M."/>
        </authorList>
    </citation>
    <scope>NUCLEOTIDE SEQUENCE</scope>
    <source>
        <strain evidence="9">MeG22</strain>
    </source>
</reference>
<protein>
    <recommendedName>
        <fullName evidence="2">histidine kinase</fullName>
        <ecNumber evidence="2">2.7.13.3</ecNumber>
    </recommendedName>
</protein>
<dbReference type="Pfam" id="PF13426">
    <property type="entry name" value="PAS_9"/>
    <property type="match status" value="1"/>
</dbReference>
<accession>A0A5K7S2W4</accession>
<dbReference type="PROSITE" id="PS50112">
    <property type="entry name" value="PAS"/>
    <property type="match status" value="3"/>
</dbReference>
<dbReference type="Proteomes" id="UP001193389">
    <property type="component" value="Chromosome"/>
</dbReference>
<feature type="domain" description="PAS" evidence="7">
    <location>
        <begin position="284"/>
        <end position="356"/>
    </location>
</feature>
<name>A0A5K7S2W4_9BACT</name>
<dbReference type="SMART" id="SM00091">
    <property type="entry name" value="PAS"/>
    <property type="match status" value="4"/>
</dbReference>
<dbReference type="EC" id="2.7.13.3" evidence="2"/>
<keyword evidence="5" id="KW-0418">Kinase</keyword>
<dbReference type="CDD" id="cd00130">
    <property type="entry name" value="PAS"/>
    <property type="match status" value="4"/>
</dbReference>
<feature type="domain" description="PAS" evidence="7">
    <location>
        <begin position="414"/>
        <end position="484"/>
    </location>
</feature>
<organism evidence="9 10">
    <name type="scientific">Aquipluma nitroreducens</name>
    <dbReference type="NCBI Taxonomy" id="2010828"/>
    <lineage>
        <taxon>Bacteria</taxon>
        <taxon>Pseudomonadati</taxon>
        <taxon>Bacteroidota</taxon>
        <taxon>Bacteroidia</taxon>
        <taxon>Marinilabiliales</taxon>
        <taxon>Prolixibacteraceae</taxon>
        <taxon>Aquipluma</taxon>
    </lineage>
</organism>
<dbReference type="PROSITE" id="PS50113">
    <property type="entry name" value="PAC"/>
    <property type="match status" value="5"/>
</dbReference>
<evidence type="ECO:0000259" key="7">
    <source>
        <dbReference type="PROSITE" id="PS50112"/>
    </source>
</evidence>
<dbReference type="SUPFAM" id="SSF55785">
    <property type="entry name" value="PYP-like sensor domain (PAS domain)"/>
    <property type="match status" value="5"/>
</dbReference>
<gene>
    <name evidence="9" type="ORF">AQPE_0064</name>
</gene>
<dbReference type="InterPro" id="IPR000014">
    <property type="entry name" value="PAS"/>
</dbReference>
<dbReference type="InterPro" id="IPR001610">
    <property type="entry name" value="PAC"/>
</dbReference>
<feature type="domain" description="PAC" evidence="8">
    <location>
        <begin position="104"/>
        <end position="157"/>
    </location>
</feature>
<evidence type="ECO:0000259" key="8">
    <source>
        <dbReference type="PROSITE" id="PS50113"/>
    </source>
</evidence>
<evidence type="ECO:0000256" key="1">
    <source>
        <dbReference type="ARBA" id="ARBA00000085"/>
    </source>
</evidence>
<evidence type="ECO:0000313" key="10">
    <source>
        <dbReference type="Proteomes" id="UP001193389"/>
    </source>
</evidence>
<dbReference type="SMART" id="SM00086">
    <property type="entry name" value="PAC"/>
    <property type="match status" value="5"/>
</dbReference>
<feature type="coiled-coil region" evidence="6">
    <location>
        <begin position="7"/>
        <end position="34"/>
    </location>
</feature>
<dbReference type="KEGG" id="anf:AQPE_0064"/>
<dbReference type="PANTHER" id="PTHR43304:SF1">
    <property type="entry name" value="PAC DOMAIN-CONTAINING PROTEIN"/>
    <property type="match status" value="1"/>
</dbReference>
<evidence type="ECO:0000256" key="6">
    <source>
        <dbReference type="SAM" id="Coils"/>
    </source>
</evidence>
<evidence type="ECO:0000256" key="5">
    <source>
        <dbReference type="ARBA" id="ARBA00022777"/>
    </source>
</evidence>
<dbReference type="AlphaFoldDB" id="A0A5K7S2W4"/>
<comment type="catalytic activity">
    <reaction evidence="1">
        <text>ATP + protein L-histidine = ADP + protein N-phospho-L-histidine.</text>
        <dbReference type="EC" id="2.7.13.3"/>
    </reaction>
</comment>
<dbReference type="PANTHER" id="PTHR43304">
    <property type="entry name" value="PHYTOCHROME-LIKE PROTEIN CPH1"/>
    <property type="match status" value="1"/>
</dbReference>
<keyword evidence="4" id="KW-0808">Transferase</keyword>
<feature type="domain" description="PAS" evidence="7">
    <location>
        <begin position="158"/>
        <end position="228"/>
    </location>
</feature>
<dbReference type="InterPro" id="IPR052162">
    <property type="entry name" value="Sensor_kinase/Photoreceptor"/>
</dbReference>
<feature type="domain" description="PAC" evidence="8">
    <location>
        <begin position="232"/>
        <end position="283"/>
    </location>
</feature>
<evidence type="ECO:0000313" key="9">
    <source>
        <dbReference type="EMBL" id="BBE15928.1"/>
    </source>
</evidence>
<dbReference type="RefSeq" id="WP_318349045.1">
    <property type="nucleotide sequence ID" value="NZ_AP018694.1"/>
</dbReference>
<dbReference type="NCBIfam" id="TIGR00229">
    <property type="entry name" value="sensory_box"/>
    <property type="match status" value="4"/>
</dbReference>
<dbReference type="InterPro" id="IPR000700">
    <property type="entry name" value="PAS-assoc_C"/>
</dbReference>
<feature type="domain" description="PAC" evidence="8">
    <location>
        <begin position="360"/>
        <end position="413"/>
    </location>
</feature>
<dbReference type="Pfam" id="PF08447">
    <property type="entry name" value="PAS_3"/>
    <property type="match status" value="4"/>
</dbReference>
<dbReference type="GO" id="GO:0004673">
    <property type="term" value="F:protein histidine kinase activity"/>
    <property type="evidence" value="ECO:0007669"/>
    <property type="project" value="UniProtKB-EC"/>
</dbReference>
<feature type="domain" description="PAC" evidence="8">
    <location>
        <begin position="615"/>
        <end position="666"/>
    </location>
</feature>
<feature type="coiled-coil region" evidence="6">
    <location>
        <begin position="654"/>
        <end position="716"/>
    </location>
</feature>
<keyword evidence="10" id="KW-1185">Reference proteome</keyword>
<dbReference type="InterPro" id="IPR013655">
    <property type="entry name" value="PAS_fold_3"/>
</dbReference>
<evidence type="ECO:0000256" key="3">
    <source>
        <dbReference type="ARBA" id="ARBA00022553"/>
    </source>
</evidence>
<feature type="domain" description="PAC" evidence="8">
    <location>
        <begin position="488"/>
        <end position="540"/>
    </location>
</feature>
<sequence>MDIEAQNHQLRLEIEALQEKIASLKESEERYRLISSVSTDYTFSTKVMPDGSLNLNWVAGAFESISGYSLEEFKARGGWRASIHPDDYPIDDKDLARLRNNQSTESQIRTINRDGKIVWVQVFAHPLWSNEKNRLVGIYGAVKNITDRKNAEENLIKSELQFRSLVENIHEMVTILDFKGKPTYTSPAVERITGFSLEELQQMDGFCLIHPDELEDAKKTFEFLKNNPGVQTTRINRLLHKDGHWIWAEGTLINLINNENINAIVSNYRDITERLTLEKHLKDYNERLKLILENAPIAIWDWNLETDQWYATSKYYTMLGYEPETGYPDRIIWINRIHPDDRKVVEKKITSVLDHENDEYSYEARMLHADGSYRWQAVIGNAIERNKENKLIRMLGVRIDINERKLAEELVMNSEKRLRDFLEKINLIAVILDINGKVIFCNDYLLNLTGYSSAEMIGADWFDLMIPNDHPDVKKMFLNSLKEGKILSRIENPIVTKDGQIRDIVWSNAVQHDSNSHILGASSIGEDITDQKLAQKTILSKDRLLHLTGEMAKVGGWEFETKTMKGTWTNEVAKIHALDPEGESNVAFGLSFYDSESRILIENAIDRAISNKESYDLTLKMTDANSVKKWVRTIGIPVVEEGKVVRLQGTFQDISELKKAEDDLRLLNAELEQRVLDRTKELETSNTELARMNRLFVGRELRMVELKRQIKELEEKHQTNNS</sequence>
<dbReference type="InterPro" id="IPR035965">
    <property type="entry name" value="PAS-like_dom_sf"/>
</dbReference>
<proteinExistence type="predicted"/>
<dbReference type="EMBL" id="AP018694">
    <property type="protein sequence ID" value="BBE15928.1"/>
    <property type="molecule type" value="Genomic_DNA"/>
</dbReference>
<evidence type="ECO:0000256" key="2">
    <source>
        <dbReference type="ARBA" id="ARBA00012438"/>
    </source>
</evidence>
<dbReference type="Gene3D" id="3.30.450.20">
    <property type="entry name" value="PAS domain"/>
    <property type="match status" value="5"/>
</dbReference>
<evidence type="ECO:0000256" key="4">
    <source>
        <dbReference type="ARBA" id="ARBA00022679"/>
    </source>
</evidence>